<comment type="caution">
    <text evidence="1">The sequence shown here is derived from an EMBL/GenBank/DDBJ whole genome shotgun (WGS) entry which is preliminary data.</text>
</comment>
<evidence type="ECO:0000313" key="1">
    <source>
        <dbReference type="EMBL" id="KAE8664468.1"/>
    </source>
</evidence>
<keyword evidence="2" id="KW-1185">Reference proteome</keyword>
<sequence>MKAKTQISLLTDPSNLETSEACMGNTHRVDSERANTVADSLAKKALSSTSGLILLDNLPPDIDDLVKRDVYGPPYLKN</sequence>
<gene>
    <name evidence="1" type="ORF">F3Y22_tig00112762pilonHSYRG00047</name>
</gene>
<dbReference type="AlphaFoldDB" id="A0A6A2WTX6"/>
<reference evidence="1" key="1">
    <citation type="submission" date="2019-09" db="EMBL/GenBank/DDBJ databases">
        <title>Draft genome information of white flower Hibiscus syriacus.</title>
        <authorList>
            <person name="Kim Y.-M."/>
        </authorList>
    </citation>
    <scope>NUCLEOTIDE SEQUENCE [LARGE SCALE GENOMIC DNA]</scope>
    <source>
        <strain evidence="1">YM2019G1</strain>
    </source>
</reference>
<dbReference type="EMBL" id="VEPZ02001648">
    <property type="protein sequence ID" value="KAE8664468.1"/>
    <property type="molecule type" value="Genomic_DNA"/>
</dbReference>
<organism evidence="1 2">
    <name type="scientific">Hibiscus syriacus</name>
    <name type="common">Rose of Sharon</name>
    <dbReference type="NCBI Taxonomy" id="106335"/>
    <lineage>
        <taxon>Eukaryota</taxon>
        <taxon>Viridiplantae</taxon>
        <taxon>Streptophyta</taxon>
        <taxon>Embryophyta</taxon>
        <taxon>Tracheophyta</taxon>
        <taxon>Spermatophyta</taxon>
        <taxon>Magnoliopsida</taxon>
        <taxon>eudicotyledons</taxon>
        <taxon>Gunneridae</taxon>
        <taxon>Pentapetalae</taxon>
        <taxon>rosids</taxon>
        <taxon>malvids</taxon>
        <taxon>Malvales</taxon>
        <taxon>Malvaceae</taxon>
        <taxon>Malvoideae</taxon>
        <taxon>Hibiscus</taxon>
    </lineage>
</organism>
<protein>
    <submittedName>
        <fullName evidence="1">Uncharacterized protein</fullName>
    </submittedName>
</protein>
<evidence type="ECO:0000313" key="2">
    <source>
        <dbReference type="Proteomes" id="UP000436088"/>
    </source>
</evidence>
<name>A0A6A2WTX6_HIBSY</name>
<accession>A0A6A2WTX6</accession>
<proteinExistence type="predicted"/>
<dbReference type="Proteomes" id="UP000436088">
    <property type="component" value="Unassembled WGS sequence"/>
</dbReference>